<proteinExistence type="predicted"/>
<feature type="domain" description="SAF" evidence="2">
    <location>
        <begin position="57"/>
        <end position="119"/>
    </location>
</feature>
<dbReference type="OrthoDB" id="4808509at2"/>
<accession>A0A7L4YQW2</accession>
<organism evidence="3 4">
    <name type="scientific">Epidermidibacterium keratini</name>
    <dbReference type="NCBI Taxonomy" id="1891644"/>
    <lineage>
        <taxon>Bacteria</taxon>
        <taxon>Bacillati</taxon>
        <taxon>Actinomycetota</taxon>
        <taxon>Actinomycetes</taxon>
        <taxon>Sporichthyales</taxon>
        <taxon>Sporichthyaceae</taxon>
        <taxon>Epidermidibacterium</taxon>
    </lineage>
</organism>
<dbReference type="AlphaFoldDB" id="A0A7L4YQW2"/>
<dbReference type="Pfam" id="PF08666">
    <property type="entry name" value="SAF"/>
    <property type="match status" value="1"/>
</dbReference>
<dbReference type="CDD" id="cd11614">
    <property type="entry name" value="SAF_CpaB_FlgA_like"/>
    <property type="match status" value="1"/>
</dbReference>
<dbReference type="InterPro" id="IPR013974">
    <property type="entry name" value="SAF"/>
</dbReference>
<reference evidence="3 4" key="1">
    <citation type="journal article" date="2018" name="Int. J. Syst. Evol. Microbiol.">
        <title>Epidermidibacterium keratini gen. nov., sp. nov., a member of the family Sporichthyaceae, isolated from keratin epidermis.</title>
        <authorList>
            <person name="Lee D.G."/>
            <person name="Trujillo M.E."/>
            <person name="Kang S."/>
            <person name="Nam J.J."/>
            <person name="Kim Y.J."/>
        </authorList>
    </citation>
    <scope>NUCLEOTIDE SEQUENCE [LARGE SCALE GENOMIC DNA]</scope>
    <source>
        <strain evidence="3 4">EPI-7</strain>
    </source>
</reference>
<evidence type="ECO:0000313" key="3">
    <source>
        <dbReference type="EMBL" id="QHC01179.1"/>
    </source>
</evidence>
<dbReference type="Proteomes" id="UP000463857">
    <property type="component" value="Chromosome"/>
</dbReference>
<gene>
    <name evidence="3" type="ORF">EK0264_13340</name>
</gene>
<dbReference type="InParanoid" id="A0A7L4YQW2"/>
<feature type="compositionally biased region" description="Basic residues" evidence="1">
    <location>
        <begin position="7"/>
        <end position="23"/>
    </location>
</feature>
<evidence type="ECO:0000256" key="1">
    <source>
        <dbReference type="SAM" id="MobiDB-lite"/>
    </source>
</evidence>
<evidence type="ECO:0000259" key="2">
    <source>
        <dbReference type="SMART" id="SM00858"/>
    </source>
</evidence>
<dbReference type="EMBL" id="CP047156">
    <property type="protein sequence ID" value="QHC01179.1"/>
    <property type="molecule type" value="Genomic_DNA"/>
</dbReference>
<dbReference type="KEGG" id="eke:EK0264_13340"/>
<dbReference type="Gene3D" id="3.90.1210.10">
    <property type="entry name" value="Antifreeze-like/N-acetylneuraminic acid synthase C-terminal domain"/>
    <property type="match status" value="1"/>
</dbReference>
<protein>
    <recommendedName>
        <fullName evidence="2">SAF domain-containing protein</fullName>
    </recommendedName>
</protein>
<evidence type="ECO:0000313" key="4">
    <source>
        <dbReference type="Proteomes" id="UP000463857"/>
    </source>
</evidence>
<feature type="region of interest" description="Disordered" evidence="1">
    <location>
        <begin position="1"/>
        <end position="25"/>
    </location>
</feature>
<dbReference type="SMART" id="SM00858">
    <property type="entry name" value="SAF"/>
    <property type="match status" value="1"/>
</dbReference>
<sequence length="235" mass="24358">MSTRSASRPRPRRTPRKRNRRRTPIRDVARKTLALGLALTALLLLFSPDDRPAAAAVTVVVAARDIPAGTAISEADVDVVERPPDVVPATALTSMADVAARATVSAVREGEVLTDARLAGAPAYDVPDGFVPLVIAITDEQTLATIERGACIDVYAGFAGTPIEPVATQAILLDIRTAEAGGTDPGPAQYSAASAHIVAAVADTQVTTVVSSLGADFILATLCLAWPSTVDQEPS</sequence>
<keyword evidence="4" id="KW-1185">Reference proteome</keyword>
<dbReference type="RefSeq" id="WP_159546316.1">
    <property type="nucleotide sequence ID" value="NZ_CP047156.1"/>
</dbReference>
<name>A0A7L4YQW2_9ACTN</name>